<feature type="domain" description="ABC3 transporter permease C-terminal" evidence="8">
    <location>
        <begin position="268"/>
        <end position="400"/>
    </location>
</feature>
<gene>
    <name evidence="10" type="ORF">ENS56_13625</name>
</gene>
<comment type="caution">
    <text evidence="10">The sequence shown here is derived from an EMBL/GenBank/DDBJ whole genome shotgun (WGS) entry which is preliminary data.</text>
</comment>
<comment type="similarity">
    <text evidence="2">Belongs to the ABC-4 integral membrane protein family. LolC/E subfamily.</text>
</comment>
<dbReference type="Pfam" id="PF02687">
    <property type="entry name" value="FtsX"/>
    <property type="match status" value="1"/>
</dbReference>
<evidence type="ECO:0000259" key="8">
    <source>
        <dbReference type="Pfam" id="PF02687"/>
    </source>
</evidence>
<sequence length="406" mass="45675">MTTYIKLAWRNLWRNKKRTLIAAASVFFAVILSLIMRSMQKGYYDYMIDSSVRLYTGHIQIHGKDFWEKRSLEESMLFDEAVMHKLKENKNIIHIIPRLETYSLISFGKVSRVVQVTGINPDLENEVTKLKDKITDGSYLNENSKGILLAEGLAKLLNINVGDSVVLYGQGFHGISAAAVIPVIGIVRFAIPEQNKSFTYLSLNFAQQHFSAFDRITSLSIILNDANEIESVKTFLKNFFDDSHEIMDWAELSPELVQSIQIDNASGIIMLGILYVVIAFGIFGTIVMMTAERVKEFGILISIGMKKWKLALVTTLETIFVSFIGVTAGALVSIPILLYLVHHPIPLTGETAEAILEWGFDPIIPFALYSGMYFAQIWTVFAIAILSAFYPINFIRRLKPSVALRG</sequence>
<evidence type="ECO:0000256" key="5">
    <source>
        <dbReference type="ARBA" id="ARBA00022989"/>
    </source>
</evidence>
<accession>A0A832LKH0</accession>
<comment type="subcellular location">
    <subcellularLocation>
        <location evidence="1">Cell membrane</location>
        <topology evidence="1">Multi-pass membrane protein</topology>
    </subcellularLocation>
</comment>
<feature type="transmembrane region" description="Helical" evidence="7">
    <location>
        <begin position="366"/>
        <end position="390"/>
    </location>
</feature>
<proteinExistence type="inferred from homology"/>
<dbReference type="GO" id="GO:0098797">
    <property type="term" value="C:plasma membrane protein complex"/>
    <property type="evidence" value="ECO:0007669"/>
    <property type="project" value="TreeGrafter"/>
</dbReference>
<dbReference type="Pfam" id="PF12704">
    <property type="entry name" value="MacB_PCD"/>
    <property type="match status" value="1"/>
</dbReference>
<organism evidence="10">
    <name type="scientific">Ignavibacterium album</name>
    <dbReference type="NCBI Taxonomy" id="591197"/>
    <lineage>
        <taxon>Bacteria</taxon>
        <taxon>Pseudomonadati</taxon>
        <taxon>Ignavibacteriota</taxon>
        <taxon>Ignavibacteria</taxon>
        <taxon>Ignavibacteriales</taxon>
        <taxon>Ignavibacteriaceae</taxon>
        <taxon>Ignavibacterium</taxon>
    </lineage>
</organism>
<evidence type="ECO:0000313" key="10">
    <source>
        <dbReference type="EMBL" id="HGT49071.1"/>
    </source>
</evidence>
<evidence type="ECO:0000256" key="3">
    <source>
        <dbReference type="ARBA" id="ARBA00022475"/>
    </source>
</evidence>
<dbReference type="InterPro" id="IPR051447">
    <property type="entry name" value="Lipoprotein-release_system"/>
</dbReference>
<feature type="transmembrane region" description="Helical" evidence="7">
    <location>
        <begin position="310"/>
        <end position="341"/>
    </location>
</feature>
<evidence type="ECO:0000256" key="2">
    <source>
        <dbReference type="ARBA" id="ARBA00005236"/>
    </source>
</evidence>
<dbReference type="AlphaFoldDB" id="A0A832LKH0"/>
<dbReference type="PANTHER" id="PTHR30489">
    <property type="entry name" value="LIPOPROTEIN-RELEASING SYSTEM TRANSMEMBRANE PROTEIN LOLE"/>
    <property type="match status" value="1"/>
</dbReference>
<dbReference type="EMBL" id="DSVI01000025">
    <property type="protein sequence ID" value="HGT49071.1"/>
    <property type="molecule type" value="Genomic_DNA"/>
</dbReference>
<evidence type="ECO:0000256" key="7">
    <source>
        <dbReference type="SAM" id="Phobius"/>
    </source>
</evidence>
<dbReference type="PANTHER" id="PTHR30489:SF0">
    <property type="entry name" value="LIPOPROTEIN-RELEASING SYSTEM TRANSMEMBRANE PROTEIN LOLE"/>
    <property type="match status" value="1"/>
</dbReference>
<feature type="transmembrane region" description="Helical" evidence="7">
    <location>
        <begin position="268"/>
        <end position="289"/>
    </location>
</feature>
<evidence type="ECO:0000259" key="9">
    <source>
        <dbReference type="Pfam" id="PF12704"/>
    </source>
</evidence>
<keyword evidence="4 7" id="KW-0812">Transmembrane</keyword>
<evidence type="ECO:0000256" key="4">
    <source>
        <dbReference type="ARBA" id="ARBA00022692"/>
    </source>
</evidence>
<name>A0A832LKH0_9BACT</name>
<dbReference type="GO" id="GO:0044874">
    <property type="term" value="P:lipoprotein localization to outer membrane"/>
    <property type="evidence" value="ECO:0007669"/>
    <property type="project" value="TreeGrafter"/>
</dbReference>
<keyword evidence="6 7" id="KW-0472">Membrane</keyword>
<reference evidence="10" key="1">
    <citation type="journal article" date="2020" name="mSystems">
        <title>Genome- and Community-Level Interaction Insights into Carbon Utilization and Element Cycling Functions of Hydrothermarchaeota in Hydrothermal Sediment.</title>
        <authorList>
            <person name="Zhou Z."/>
            <person name="Liu Y."/>
            <person name="Xu W."/>
            <person name="Pan J."/>
            <person name="Luo Z.H."/>
            <person name="Li M."/>
        </authorList>
    </citation>
    <scope>NUCLEOTIDE SEQUENCE [LARGE SCALE GENOMIC DNA]</scope>
    <source>
        <strain evidence="10">SpSt-500</strain>
    </source>
</reference>
<dbReference type="InterPro" id="IPR025857">
    <property type="entry name" value="MacB_PCD"/>
</dbReference>
<dbReference type="InterPro" id="IPR003838">
    <property type="entry name" value="ABC3_permease_C"/>
</dbReference>
<keyword evidence="5 7" id="KW-1133">Transmembrane helix</keyword>
<protein>
    <submittedName>
        <fullName evidence="10">ABC transporter permease</fullName>
    </submittedName>
</protein>
<feature type="transmembrane region" description="Helical" evidence="7">
    <location>
        <begin position="20"/>
        <end position="39"/>
    </location>
</feature>
<feature type="domain" description="MacB-like periplasmic core" evidence="9">
    <location>
        <begin position="24"/>
        <end position="233"/>
    </location>
</feature>
<evidence type="ECO:0000256" key="1">
    <source>
        <dbReference type="ARBA" id="ARBA00004651"/>
    </source>
</evidence>
<evidence type="ECO:0000256" key="6">
    <source>
        <dbReference type="ARBA" id="ARBA00023136"/>
    </source>
</evidence>
<keyword evidence="3" id="KW-1003">Cell membrane</keyword>